<dbReference type="KEGG" id="tcl:Tchl_1682"/>
<keyword evidence="4" id="KW-1185">Reference proteome</keyword>
<protein>
    <submittedName>
        <fullName evidence="3">Uncharacterized protein</fullName>
    </submittedName>
</protein>
<dbReference type="Proteomes" id="UP000185739">
    <property type="component" value="Chromosome"/>
</dbReference>
<keyword evidence="2" id="KW-0732">Signal</keyword>
<evidence type="ECO:0000313" key="3">
    <source>
        <dbReference type="EMBL" id="APR04540.1"/>
    </source>
</evidence>
<reference evidence="3 4" key="1">
    <citation type="submission" date="2016-12" db="EMBL/GenBank/DDBJ databases">
        <title>Complete genome sequence of Thauera chlorobenzoica, a Betaproteobacterium degrading haloaromatics anaerobically to CO2 and halides.</title>
        <authorList>
            <person name="Goris T."/>
            <person name="Mergelsberg M."/>
            <person name="Boll M."/>
        </authorList>
    </citation>
    <scope>NUCLEOTIDE SEQUENCE [LARGE SCALE GENOMIC DNA]</scope>
    <source>
        <strain evidence="3 4">3CB1</strain>
    </source>
</reference>
<gene>
    <name evidence="3" type="ORF">Tchl_1682</name>
</gene>
<dbReference type="STRING" id="96773.Tchl_1682"/>
<feature type="signal peptide" evidence="2">
    <location>
        <begin position="1"/>
        <end position="21"/>
    </location>
</feature>
<dbReference type="InterPro" id="IPR021253">
    <property type="entry name" value="ZrgA-like"/>
</dbReference>
<name>A0A1H5WTK3_9RHOO</name>
<dbReference type="EMBL" id="CP018839">
    <property type="protein sequence ID" value="APR04540.1"/>
    <property type="molecule type" value="Genomic_DNA"/>
</dbReference>
<sequence length="205" mass="21153">MPPPFAVLALFAALLPSGAAAQHDGHGPHPEHTPQRAAAGAGVMAGGVHEHGLAVLRVVLDGGALEIELATPLDTLVGFEHAPRTAAQRAALQVAERGLRDGAALFGLPEAAGCALMAVSLASPWLQSEDRADAGGAAHVQAGDGDHGELVAGYRFQCARPQALDALQLRLFELFPRLRAVRAEWASARGQGAAKLTRGQARLAL</sequence>
<evidence type="ECO:0000256" key="2">
    <source>
        <dbReference type="SAM" id="SignalP"/>
    </source>
</evidence>
<evidence type="ECO:0000256" key="1">
    <source>
        <dbReference type="SAM" id="MobiDB-lite"/>
    </source>
</evidence>
<dbReference type="OrthoDB" id="7346546at2"/>
<dbReference type="Pfam" id="PF10986">
    <property type="entry name" value="ZrgA"/>
    <property type="match status" value="1"/>
</dbReference>
<feature type="compositionally biased region" description="Basic and acidic residues" evidence="1">
    <location>
        <begin position="23"/>
        <end position="34"/>
    </location>
</feature>
<organism evidence="3 4">
    <name type="scientific">Thauera chlorobenzoica</name>
    <dbReference type="NCBI Taxonomy" id="96773"/>
    <lineage>
        <taxon>Bacteria</taxon>
        <taxon>Pseudomonadati</taxon>
        <taxon>Pseudomonadota</taxon>
        <taxon>Betaproteobacteria</taxon>
        <taxon>Rhodocyclales</taxon>
        <taxon>Zoogloeaceae</taxon>
        <taxon>Thauera</taxon>
    </lineage>
</organism>
<evidence type="ECO:0000313" key="4">
    <source>
        <dbReference type="Proteomes" id="UP000185739"/>
    </source>
</evidence>
<proteinExistence type="predicted"/>
<feature type="chain" id="PRO_5043613029" evidence="2">
    <location>
        <begin position="22"/>
        <end position="205"/>
    </location>
</feature>
<feature type="region of interest" description="Disordered" evidence="1">
    <location>
        <begin position="20"/>
        <end position="41"/>
    </location>
</feature>
<accession>A0A1H5WTK3</accession>
<dbReference type="RefSeq" id="WP_083945192.1">
    <property type="nucleotide sequence ID" value="NZ_CP018839.1"/>
</dbReference>
<dbReference type="AlphaFoldDB" id="A0A1H5WTK3"/>